<feature type="compositionally biased region" description="Basic and acidic residues" evidence="1">
    <location>
        <begin position="118"/>
        <end position="132"/>
    </location>
</feature>
<dbReference type="AlphaFoldDB" id="A0A9N8ZFG7"/>
<accession>A0A9N8ZFG7</accession>
<protein>
    <submittedName>
        <fullName evidence="2">10362_t:CDS:1</fullName>
    </submittedName>
</protein>
<gene>
    <name evidence="2" type="ORF">ALEPTO_LOCUS2736</name>
</gene>
<dbReference type="EMBL" id="CAJVPS010000431">
    <property type="protein sequence ID" value="CAG8486041.1"/>
    <property type="molecule type" value="Genomic_DNA"/>
</dbReference>
<dbReference type="Proteomes" id="UP000789508">
    <property type="component" value="Unassembled WGS sequence"/>
</dbReference>
<evidence type="ECO:0000313" key="2">
    <source>
        <dbReference type="EMBL" id="CAG8486041.1"/>
    </source>
</evidence>
<evidence type="ECO:0000313" key="3">
    <source>
        <dbReference type="Proteomes" id="UP000789508"/>
    </source>
</evidence>
<proteinExistence type="predicted"/>
<comment type="caution">
    <text evidence="2">The sequence shown here is derived from an EMBL/GenBank/DDBJ whole genome shotgun (WGS) entry which is preliminary data.</text>
</comment>
<dbReference type="OrthoDB" id="10406891at2759"/>
<keyword evidence="3" id="KW-1185">Reference proteome</keyword>
<organism evidence="2 3">
    <name type="scientific">Ambispora leptoticha</name>
    <dbReference type="NCBI Taxonomy" id="144679"/>
    <lineage>
        <taxon>Eukaryota</taxon>
        <taxon>Fungi</taxon>
        <taxon>Fungi incertae sedis</taxon>
        <taxon>Mucoromycota</taxon>
        <taxon>Glomeromycotina</taxon>
        <taxon>Glomeromycetes</taxon>
        <taxon>Archaeosporales</taxon>
        <taxon>Ambisporaceae</taxon>
        <taxon>Ambispora</taxon>
    </lineage>
</organism>
<reference evidence="2" key="1">
    <citation type="submission" date="2021-06" db="EMBL/GenBank/DDBJ databases">
        <authorList>
            <person name="Kallberg Y."/>
            <person name="Tangrot J."/>
            <person name="Rosling A."/>
        </authorList>
    </citation>
    <scope>NUCLEOTIDE SEQUENCE</scope>
    <source>
        <strain evidence="2">FL130A</strain>
    </source>
</reference>
<feature type="region of interest" description="Disordered" evidence="1">
    <location>
        <begin position="95"/>
        <end position="132"/>
    </location>
</feature>
<feature type="compositionally biased region" description="Polar residues" evidence="1">
    <location>
        <begin position="95"/>
        <end position="105"/>
    </location>
</feature>
<name>A0A9N8ZFG7_9GLOM</name>
<evidence type="ECO:0000256" key="1">
    <source>
        <dbReference type="SAM" id="MobiDB-lite"/>
    </source>
</evidence>
<sequence>MHSTPSRPNSSSSSSPSTHVTFANQVTDDVHSLYITEIYPEAYIPCNSASSSAFNSANSSPFGSPLLFPRQTPTLNPDFHMFVLPTPPARIIRKPSQTMASQRNSVLLDPILEEEDASSQRDLSKDDVMRNK</sequence>